<evidence type="ECO:0000313" key="2">
    <source>
        <dbReference type="Proteomes" id="UP001190640"/>
    </source>
</evidence>
<name>A0AA97KHL8_EUBMA</name>
<feature type="domain" description="CARD" evidence="1">
    <location>
        <begin position="1"/>
        <end position="91"/>
    </location>
</feature>
<dbReference type="GO" id="GO:0050727">
    <property type="term" value="P:regulation of inflammatory response"/>
    <property type="evidence" value="ECO:0007669"/>
    <property type="project" value="TreeGrafter"/>
</dbReference>
<dbReference type="GO" id="GO:0072559">
    <property type="term" value="C:NLRP3 inflammasome complex"/>
    <property type="evidence" value="ECO:0007669"/>
    <property type="project" value="TreeGrafter"/>
</dbReference>
<accession>A0AA97KHL8</accession>
<proteinExistence type="predicted"/>
<dbReference type="GO" id="GO:0072557">
    <property type="term" value="C:IPAF inflammasome complex"/>
    <property type="evidence" value="ECO:0007669"/>
    <property type="project" value="TreeGrafter"/>
</dbReference>
<dbReference type="SUPFAM" id="SSF47986">
    <property type="entry name" value="DEATH domain"/>
    <property type="match status" value="1"/>
</dbReference>
<dbReference type="InterPro" id="IPR011029">
    <property type="entry name" value="DEATH-like_dom_sf"/>
</dbReference>
<dbReference type="RefSeq" id="XP_054857183.1">
    <property type="nucleotide sequence ID" value="XM_055001208.1"/>
</dbReference>
<evidence type="ECO:0000313" key="3">
    <source>
        <dbReference type="RefSeq" id="XP_054857183.1"/>
    </source>
</evidence>
<protein>
    <submittedName>
        <fullName evidence="3">Caspase recruitment domain-containing protein 16 isoform X1</fullName>
    </submittedName>
</protein>
<evidence type="ECO:0000259" key="1">
    <source>
        <dbReference type="PROSITE" id="PS50209"/>
    </source>
</evidence>
<keyword evidence="2" id="KW-1185">Reference proteome</keyword>
<dbReference type="GO" id="GO:0097169">
    <property type="term" value="C:AIM2 inflammasome complex"/>
    <property type="evidence" value="ECO:0007669"/>
    <property type="project" value="TreeGrafter"/>
</dbReference>
<dbReference type="AlphaFoldDB" id="A0AA97KHL8"/>
<dbReference type="PANTHER" id="PTHR47901">
    <property type="entry name" value="CASPASE RECRUITMENT DOMAIN-CONTAINING PROTEIN 18"/>
    <property type="match status" value="1"/>
</dbReference>
<dbReference type="GO" id="GO:0042981">
    <property type="term" value="P:regulation of apoptotic process"/>
    <property type="evidence" value="ECO:0007669"/>
    <property type="project" value="InterPro"/>
</dbReference>
<dbReference type="CTD" id="114769"/>
<dbReference type="GO" id="GO:0004197">
    <property type="term" value="F:cysteine-type endopeptidase activity"/>
    <property type="evidence" value="ECO:0007669"/>
    <property type="project" value="InterPro"/>
</dbReference>
<dbReference type="Gene3D" id="1.10.533.10">
    <property type="entry name" value="Death Domain, Fas"/>
    <property type="match status" value="1"/>
</dbReference>
<sequence>MADTKLREVRTQFVAKVNKAVIYGVLDDLQEEQVLNEAETEEVKQQSTLTQEQARMLIDGVRRKGPSASLIAIKCLCSRDAFLAEELGLKAFLAEPQGHQTKILPEPLLHIQKNAPTMMHD</sequence>
<dbReference type="PROSITE" id="PS50209">
    <property type="entry name" value="CARD"/>
    <property type="match status" value="1"/>
</dbReference>
<dbReference type="Proteomes" id="UP001190640">
    <property type="component" value="Chromosome 17"/>
</dbReference>
<dbReference type="GO" id="GO:0006508">
    <property type="term" value="P:proteolysis"/>
    <property type="evidence" value="ECO:0007669"/>
    <property type="project" value="InterPro"/>
</dbReference>
<dbReference type="Pfam" id="PF00619">
    <property type="entry name" value="CARD"/>
    <property type="match status" value="1"/>
</dbReference>
<dbReference type="PANTHER" id="PTHR47901:SF3">
    <property type="entry name" value="CASPASE-1"/>
    <property type="match status" value="1"/>
</dbReference>
<dbReference type="GeneID" id="129344509"/>
<dbReference type="InterPro" id="IPR001315">
    <property type="entry name" value="CARD"/>
</dbReference>
<dbReference type="InterPro" id="IPR002398">
    <property type="entry name" value="Pept_C14"/>
</dbReference>
<reference evidence="3" key="1">
    <citation type="submission" date="2025-08" db="UniProtKB">
        <authorList>
            <consortium name="RefSeq"/>
        </authorList>
    </citation>
    <scope>IDENTIFICATION</scope>
    <source>
        <tissue evidence="3">Blood</tissue>
    </source>
</reference>
<gene>
    <name evidence="3" type="primary">CARD16</name>
</gene>
<dbReference type="KEGG" id="emc:129344509"/>
<dbReference type="SMART" id="SM00114">
    <property type="entry name" value="CARD"/>
    <property type="match status" value="1"/>
</dbReference>
<organism evidence="2 3">
    <name type="scientific">Eublepharis macularius</name>
    <name type="common">Leopard gecko</name>
    <name type="synonym">Cyrtodactylus macularius</name>
    <dbReference type="NCBI Taxonomy" id="481883"/>
    <lineage>
        <taxon>Eukaryota</taxon>
        <taxon>Metazoa</taxon>
        <taxon>Chordata</taxon>
        <taxon>Craniata</taxon>
        <taxon>Vertebrata</taxon>
        <taxon>Euteleostomi</taxon>
        <taxon>Lepidosauria</taxon>
        <taxon>Squamata</taxon>
        <taxon>Bifurcata</taxon>
        <taxon>Gekkota</taxon>
        <taxon>Eublepharidae</taxon>
        <taxon>Eublepharinae</taxon>
        <taxon>Eublepharis</taxon>
    </lineage>
</organism>